<reference evidence="14" key="1">
    <citation type="submission" date="2020-03" db="EMBL/GenBank/DDBJ databases">
        <authorList>
            <person name="Weist P."/>
        </authorList>
    </citation>
    <scope>NUCLEOTIDE SEQUENCE</scope>
</reference>
<dbReference type="InterPro" id="IPR036872">
    <property type="entry name" value="CH_dom_sf"/>
</dbReference>
<dbReference type="PROSITE" id="PS51848">
    <property type="entry name" value="BMERB"/>
    <property type="match status" value="1"/>
</dbReference>
<feature type="compositionally biased region" description="Pro residues" evidence="10">
    <location>
        <begin position="435"/>
        <end position="445"/>
    </location>
</feature>
<feature type="coiled-coil region" evidence="9">
    <location>
        <begin position="804"/>
        <end position="838"/>
    </location>
</feature>
<feature type="compositionally biased region" description="Pro residues" evidence="10">
    <location>
        <begin position="298"/>
        <end position="317"/>
    </location>
</feature>
<evidence type="ECO:0000259" key="13">
    <source>
        <dbReference type="PROSITE" id="PS51848"/>
    </source>
</evidence>
<evidence type="ECO:0000256" key="7">
    <source>
        <dbReference type="ARBA" id="ARBA00023054"/>
    </source>
</evidence>
<evidence type="ECO:0000256" key="6">
    <source>
        <dbReference type="ARBA" id="ARBA00023038"/>
    </source>
</evidence>
<dbReference type="PROSITE" id="PS50023">
    <property type="entry name" value="LIM_DOMAIN_2"/>
    <property type="match status" value="1"/>
</dbReference>
<dbReference type="SMART" id="SM00132">
    <property type="entry name" value="LIM"/>
    <property type="match status" value="1"/>
</dbReference>
<dbReference type="Pfam" id="PF12130">
    <property type="entry name" value="bMERB_dom"/>
    <property type="match status" value="1"/>
</dbReference>
<dbReference type="InterPro" id="IPR022735">
    <property type="entry name" value="bMERB_dom"/>
</dbReference>
<evidence type="ECO:0000256" key="3">
    <source>
        <dbReference type="ARBA" id="ARBA00022723"/>
    </source>
</evidence>
<evidence type="ECO:0000256" key="9">
    <source>
        <dbReference type="SAM" id="Coils"/>
    </source>
</evidence>
<dbReference type="SMART" id="SM01203">
    <property type="entry name" value="DUF3585"/>
    <property type="match status" value="1"/>
</dbReference>
<keyword evidence="2" id="KW-0597">Phosphoprotein</keyword>
<keyword evidence="15" id="KW-1185">Reference proteome</keyword>
<protein>
    <recommendedName>
        <fullName evidence="16">MICAL-like protein 1</fullName>
    </recommendedName>
</protein>
<dbReference type="SUPFAM" id="SSF57716">
    <property type="entry name" value="Glucocorticoid receptor-like (DNA-binding domain)"/>
    <property type="match status" value="1"/>
</dbReference>
<name>A0A9N7Z3H1_PLEPL</name>
<feature type="compositionally biased region" description="Basic and acidic residues" evidence="10">
    <location>
        <begin position="257"/>
        <end position="286"/>
    </location>
</feature>
<organism evidence="14 15">
    <name type="scientific">Pleuronectes platessa</name>
    <name type="common">European plaice</name>
    <dbReference type="NCBI Taxonomy" id="8262"/>
    <lineage>
        <taxon>Eukaryota</taxon>
        <taxon>Metazoa</taxon>
        <taxon>Chordata</taxon>
        <taxon>Craniata</taxon>
        <taxon>Vertebrata</taxon>
        <taxon>Euteleostomi</taxon>
        <taxon>Actinopterygii</taxon>
        <taxon>Neopterygii</taxon>
        <taxon>Teleostei</taxon>
        <taxon>Neoteleostei</taxon>
        <taxon>Acanthomorphata</taxon>
        <taxon>Carangaria</taxon>
        <taxon>Pleuronectiformes</taxon>
        <taxon>Pleuronectoidei</taxon>
        <taxon>Pleuronectidae</taxon>
        <taxon>Pleuronectes</taxon>
    </lineage>
</organism>
<feature type="compositionally biased region" description="Polar residues" evidence="10">
    <location>
        <begin position="543"/>
        <end position="558"/>
    </location>
</feature>
<dbReference type="SMART" id="SM00033">
    <property type="entry name" value="CH"/>
    <property type="match status" value="1"/>
</dbReference>
<evidence type="ECO:0000256" key="8">
    <source>
        <dbReference type="PROSITE-ProRule" id="PRU00125"/>
    </source>
</evidence>
<dbReference type="GO" id="GO:0046872">
    <property type="term" value="F:metal ion binding"/>
    <property type="evidence" value="ECO:0007669"/>
    <property type="project" value="UniProtKB-KW"/>
</dbReference>
<dbReference type="Pfam" id="PF00412">
    <property type="entry name" value="LIM"/>
    <property type="match status" value="1"/>
</dbReference>
<feature type="domain" description="BMERB" evidence="13">
    <location>
        <begin position="667"/>
        <end position="814"/>
    </location>
</feature>
<feature type="compositionally biased region" description="Low complexity" evidence="10">
    <location>
        <begin position="333"/>
        <end position="346"/>
    </location>
</feature>
<dbReference type="Proteomes" id="UP001153269">
    <property type="component" value="Unassembled WGS sequence"/>
</dbReference>
<evidence type="ECO:0000256" key="4">
    <source>
        <dbReference type="ARBA" id="ARBA00022753"/>
    </source>
</evidence>
<proteinExistence type="predicted"/>
<evidence type="ECO:0000256" key="5">
    <source>
        <dbReference type="ARBA" id="ARBA00022833"/>
    </source>
</evidence>
<evidence type="ECO:0000256" key="10">
    <source>
        <dbReference type="SAM" id="MobiDB-lite"/>
    </source>
</evidence>
<evidence type="ECO:0000256" key="1">
    <source>
        <dbReference type="ARBA" id="ARBA00004177"/>
    </source>
</evidence>
<dbReference type="PROSITE" id="PS50021">
    <property type="entry name" value="CH"/>
    <property type="match status" value="1"/>
</dbReference>
<feature type="domain" description="Calponin-homology (CH)" evidence="11">
    <location>
        <begin position="5"/>
        <end position="111"/>
    </location>
</feature>
<gene>
    <name evidence="14" type="ORF">PLEPLA_LOCUS37611</name>
</gene>
<dbReference type="InterPro" id="IPR050540">
    <property type="entry name" value="F-actin_Monoox_Mical"/>
</dbReference>
<comment type="subcellular location">
    <subcellularLocation>
        <location evidence="1">Endosome</location>
    </subcellularLocation>
</comment>
<keyword evidence="7 9" id="KW-0175">Coiled coil</keyword>
<dbReference type="InterPro" id="IPR001781">
    <property type="entry name" value="Znf_LIM"/>
</dbReference>
<evidence type="ECO:0000313" key="14">
    <source>
        <dbReference type="EMBL" id="CAB1449925.1"/>
    </source>
</evidence>
<dbReference type="AlphaFoldDB" id="A0A9N7Z3H1"/>
<feature type="compositionally biased region" description="Polar residues" evidence="10">
    <location>
        <begin position="402"/>
        <end position="419"/>
    </location>
</feature>
<dbReference type="SUPFAM" id="SSF47576">
    <property type="entry name" value="Calponin-homology domain, CH-domain"/>
    <property type="match status" value="1"/>
</dbReference>
<keyword evidence="4" id="KW-0967">Endosome</keyword>
<dbReference type="Gene3D" id="2.10.110.10">
    <property type="entry name" value="Cysteine Rich Protein"/>
    <property type="match status" value="1"/>
</dbReference>
<dbReference type="PANTHER" id="PTHR23167">
    <property type="entry name" value="CALPONIN HOMOLOGY DOMAIN-CONTAINING PROTEIN DDB_G0272472-RELATED"/>
    <property type="match status" value="1"/>
</dbReference>
<accession>A0A9N7Z3H1</accession>
<dbReference type="PROSITE" id="PS00478">
    <property type="entry name" value="LIM_DOMAIN_1"/>
    <property type="match status" value="1"/>
</dbReference>
<sequence length="863" mass="96011">MSELIPSPRTLLDWCRVTCTSYPSVEISNMSTSFRDGLAFCAIIHRHRPDLIDFRSLSKHDVYLNHKLAFQVAETKLGIPTLLDPKELVSTRVPDCLSVISYLSYFYCVFNRTTQAGSSGSRSSLVFNKSKTPDGLKPLKSSTHLETDRLSTRPRTVCNLCFKPVHLIQRHLIDGKVFHRSCFRCKLCHSTLLPESYSQGSDAASFICSDHFTDSKNTHVDLKQKTGSAEDRPKRVPQSGYVSLCGLAVSSVPHYTETTESRDRPVWEAAEAQERSSEVECRDNRDSAAGPKNMLKKPAPPHLPPPHPPLPRPPPPSEGSAAGAGKDEAAPLQTESETQQEASETHQLPEPSSPCGRVMEGSVQQVPAPRETSDSSVVPVPAPRTRTSQTTTSSPAAGASSNQSIYPLRSSQVSSSTLKPSHPWMTIIHPGPWTQLPPAPPPVPTPRTKSVSKRQGPWYGSKVTPPNPFEEYMKEEEEEALKPEFSVEVLLSESQGSLVKIIGATEVIVQSDENTKSDVNLLDEHSPAETPDYKEAPPGGASLETSSEPAANSDQILSTHVGENGGTCGSNPNVTEASAWPHVDPDEGQSPVLPRSLSVPVITSAHSQGSSLPGGLGRESASGWQSKPTCRENPFDRNPMMIKSKTFQALTSQRAPAPGHGFPLIKRKVQSDQHVSTEALQTEMREVEKRLEALQHRGVELEKNLRDCRNDKEEERMLMEWFSLLHEKQALVRRDTELLYLTKQQKLEERQADVEYELRCILNRPETDWSQEDRGREQRLMEELVAIIEQRNQIISSLDVDRQREREEDELSEDKKKNKALQREELKELKELKKAKGKFKPTNVFKMLNHKAESIKGSSDKKS</sequence>
<keyword evidence="3 8" id="KW-0479">Metal-binding</keyword>
<evidence type="ECO:0000256" key="2">
    <source>
        <dbReference type="ARBA" id="ARBA00022553"/>
    </source>
</evidence>
<dbReference type="PANTHER" id="PTHR23167:SF89">
    <property type="entry name" value="MICAL-LIKE PROTEIN 1"/>
    <property type="match status" value="1"/>
</dbReference>
<dbReference type="Gene3D" id="1.10.418.10">
    <property type="entry name" value="Calponin-like domain"/>
    <property type="match status" value="1"/>
</dbReference>
<feature type="region of interest" description="Disordered" evidence="10">
    <location>
        <begin position="254"/>
        <end position="467"/>
    </location>
</feature>
<evidence type="ECO:0000259" key="11">
    <source>
        <dbReference type="PROSITE" id="PS50021"/>
    </source>
</evidence>
<dbReference type="GO" id="GO:0005768">
    <property type="term" value="C:endosome"/>
    <property type="evidence" value="ECO:0007669"/>
    <property type="project" value="UniProtKB-SubCell"/>
</dbReference>
<dbReference type="EMBL" id="CADEAL010004033">
    <property type="protein sequence ID" value="CAB1449925.1"/>
    <property type="molecule type" value="Genomic_DNA"/>
</dbReference>
<keyword evidence="5 8" id="KW-0862">Zinc</keyword>
<feature type="domain" description="LIM zinc-binding" evidence="12">
    <location>
        <begin position="156"/>
        <end position="218"/>
    </location>
</feature>
<keyword evidence="6 8" id="KW-0440">LIM domain</keyword>
<feature type="coiled-coil region" evidence="9">
    <location>
        <begin position="677"/>
        <end position="711"/>
    </location>
</feature>
<feature type="region of interest" description="Disordered" evidence="10">
    <location>
        <begin position="509"/>
        <end position="638"/>
    </location>
</feature>
<dbReference type="InterPro" id="IPR001715">
    <property type="entry name" value="CH_dom"/>
</dbReference>
<dbReference type="FunFam" id="1.10.418.10:FF:000023">
    <property type="entry name" value="EH domain-binding protein 1 isoform X1"/>
    <property type="match status" value="1"/>
</dbReference>
<feature type="compositionally biased region" description="Low complexity" evidence="10">
    <location>
        <begin position="383"/>
        <end position="401"/>
    </location>
</feature>
<evidence type="ECO:0000313" key="15">
    <source>
        <dbReference type="Proteomes" id="UP001153269"/>
    </source>
</evidence>
<feature type="compositionally biased region" description="Basic and acidic residues" evidence="10">
    <location>
        <begin position="522"/>
        <end position="535"/>
    </location>
</feature>
<evidence type="ECO:0000259" key="12">
    <source>
        <dbReference type="PROSITE" id="PS50023"/>
    </source>
</evidence>
<comment type="caution">
    <text evidence="14">The sequence shown here is derived from an EMBL/GenBank/DDBJ whole genome shotgun (WGS) entry which is preliminary data.</text>
</comment>
<dbReference type="Pfam" id="PF00307">
    <property type="entry name" value="CH"/>
    <property type="match status" value="1"/>
</dbReference>
<evidence type="ECO:0008006" key="16">
    <source>
        <dbReference type="Google" id="ProtNLM"/>
    </source>
</evidence>